<keyword evidence="1" id="KW-0812">Transmembrane</keyword>
<organism evidence="2 3">
    <name type="scientific">Callosobruchus maculatus</name>
    <name type="common">Southern cowpea weevil</name>
    <name type="synonym">Pulse bruchid</name>
    <dbReference type="NCBI Taxonomy" id="64391"/>
    <lineage>
        <taxon>Eukaryota</taxon>
        <taxon>Metazoa</taxon>
        <taxon>Ecdysozoa</taxon>
        <taxon>Arthropoda</taxon>
        <taxon>Hexapoda</taxon>
        <taxon>Insecta</taxon>
        <taxon>Pterygota</taxon>
        <taxon>Neoptera</taxon>
        <taxon>Endopterygota</taxon>
        <taxon>Coleoptera</taxon>
        <taxon>Polyphaga</taxon>
        <taxon>Cucujiformia</taxon>
        <taxon>Chrysomeloidea</taxon>
        <taxon>Chrysomelidae</taxon>
        <taxon>Bruchinae</taxon>
        <taxon>Bruchini</taxon>
        <taxon>Callosobruchus</taxon>
    </lineage>
</organism>
<dbReference type="Proteomes" id="UP000410492">
    <property type="component" value="Unassembled WGS sequence"/>
</dbReference>
<reference evidence="2 3" key="1">
    <citation type="submission" date="2019-01" db="EMBL/GenBank/DDBJ databases">
        <authorList>
            <person name="Sayadi A."/>
        </authorList>
    </citation>
    <scope>NUCLEOTIDE SEQUENCE [LARGE SCALE GENOMIC DNA]</scope>
</reference>
<dbReference type="EMBL" id="CAACVG010002313">
    <property type="protein sequence ID" value="VEN36309.1"/>
    <property type="molecule type" value="Genomic_DNA"/>
</dbReference>
<dbReference type="AlphaFoldDB" id="A0A653BL73"/>
<keyword evidence="1" id="KW-1133">Transmembrane helix</keyword>
<sequence length="234" mass="26873">MRESIDRLLLLNWKYWCLNVRRPCYTITIFLCPIVVGLTMCLLRLMGDRTLNKKEIYEPFCVSPNPVPFLCPFNSTKSSPEFDSIPKSLFYSPDNLQLAKVMNIYKVFGYEVKAVRNAEEMVATFKVNPNTTMAGIQFDNSYEALADLKDIKTVKVSIRFPAELRHPMPQQNKRVKEGIFWDTERKLGVSNHGPRNPKSSIGGNPSMYIILFTSFKVVEIIEKGHKKLTAVPMR</sequence>
<evidence type="ECO:0000313" key="3">
    <source>
        <dbReference type="Proteomes" id="UP000410492"/>
    </source>
</evidence>
<evidence type="ECO:0000256" key="1">
    <source>
        <dbReference type="SAM" id="Phobius"/>
    </source>
</evidence>
<proteinExistence type="predicted"/>
<keyword evidence="3" id="KW-1185">Reference proteome</keyword>
<gene>
    <name evidence="2" type="ORF">CALMAC_LOCUS1965</name>
</gene>
<feature type="transmembrane region" description="Helical" evidence="1">
    <location>
        <begin position="25"/>
        <end position="45"/>
    </location>
</feature>
<evidence type="ECO:0000313" key="2">
    <source>
        <dbReference type="EMBL" id="VEN36309.1"/>
    </source>
</evidence>
<dbReference type="OrthoDB" id="10616410at2759"/>
<accession>A0A653BL73</accession>
<keyword evidence="1" id="KW-0472">Membrane</keyword>
<name>A0A653BL73_CALMS</name>
<protein>
    <submittedName>
        <fullName evidence="2">Uncharacterized protein</fullName>
    </submittedName>
</protein>